<dbReference type="HAMAP" id="MF_01114">
    <property type="entry name" value="RecX"/>
    <property type="match status" value="1"/>
</dbReference>
<dbReference type="KEGG" id="salk:FBQ74_12390"/>
<protein>
    <recommendedName>
        <fullName evidence="3 5">Regulatory protein RecX</fullName>
    </recommendedName>
</protein>
<dbReference type="InterPro" id="IPR053924">
    <property type="entry name" value="RecX_HTH_2nd"/>
</dbReference>
<evidence type="ECO:0000259" key="6">
    <source>
        <dbReference type="Pfam" id="PF02631"/>
    </source>
</evidence>
<dbReference type="InterPro" id="IPR053925">
    <property type="entry name" value="RecX_HTH_3rd"/>
</dbReference>
<dbReference type="GO" id="GO:0006282">
    <property type="term" value="P:regulation of DNA repair"/>
    <property type="evidence" value="ECO:0007669"/>
    <property type="project" value="UniProtKB-UniRule"/>
</dbReference>
<keyword evidence="4 5" id="KW-0963">Cytoplasm</keyword>
<dbReference type="Proteomes" id="UP000304912">
    <property type="component" value="Chromosome"/>
</dbReference>
<evidence type="ECO:0000256" key="5">
    <source>
        <dbReference type="HAMAP-Rule" id="MF_01114"/>
    </source>
</evidence>
<evidence type="ECO:0000313" key="10">
    <source>
        <dbReference type="Proteomes" id="UP000304912"/>
    </source>
</evidence>
<dbReference type="Gene3D" id="1.10.10.10">
    <property type="entry name" value="Winged helix-like DNA-binding domain superfamily/Winged helix DNA-binding domain"/>
    <property type="match status" value="3"/>
</dbReference>
<dbReference type="InterPro" id="IPR003783">
    <property type="entry name" value="Regulatory_RecX"/>
</dbReference>
<feature type="domain" description="RecX first three-helical" evidence="8">
    <location>
        <begin position="15"/>
        <end position="47"/>
    </location>
</feature>
<feature type="domain" description="RecX second three-helical" evidence="6">
    <location>
        <begin position="55"/>
        <end position="95"/>
    </location>
</feature>
<dbReference type="AlphaFoldDB" id="A0A5B7YEV0"/>
<evidence type="ECO:0000259" key="7">
    <source>
        <dbReference type="Pfam" id="PF21981"/>
    </source>
</evidence>
<keyword evidence="10" id="KW-1185">Reference proteome</keyword>
<evidence type="ECO:0000256" key="3">
    <source>
        <dbReference type="ARBA" id="ARBA00018111"/>
    </source>
</evidence>
<reference evidence="9 10" key="1">
    <citation type="submission" date="2019-04" db="EMBL/GenBank/DDBJ databases">
        <title>Salinimonas iocasae sp. nov., a halophilic bacterium isolated from the outer tube casing of tubeworms in Okinawa Trough.</title>
        <authorList>
            <person name="Zhang H."/>
            <person name="Wang H."/>
            <person name="Li C."/>
        </authorList>
    </citation>
    <scope>NUCLEOTIDE SEQUENCE [LARGE SCALE GENOMIC DNA]</scope>
    <source>
        <strain evidence="9 10">KX18D6</strain>
    </source>
</reference>
<proteinExistence type="inferred from homology"/>
<dbReference type="InterPro" id="IPR036388">
    <property type="entry name" value="WH-like_DNA-bd_sf"/>
</dbReference>
<comment type="function">
    <text evidence="5">Modulates RecA activity.</text>
</comment>
<evidence type="ECO:0000313" key="9">
    <source>
        <dbReference type="EMBL" id="QCZ94217.1"/>
    </source>
</evidence>
<organism evidence="9 10">
    <name type="scientific">Salinimonas iocasae</name>
    <dbReference type="NCBI Taxonomy" id="2572577"/>
    <lineage>
        <taxon>Bacteria</taxon>
        <taxon>Pseudomonadati</taxon>
        <taxon>Pseudomonadota</taxon>
        <taxon>Gammaproteobacteria</taxon>
        <taxon>Alteromonadales</taxon>
        <taxon>Alteromonadaceae</taxon>
        <taxon>Alteromonas/Salinimonas group</taxon>
        <taxon>Salinimonas</taxon>
    </lineage>
</organism>
<evidence type="ECO:0000256" key="4">
    <source>
        <dbReference type="ARBA" id="ARBA00022490"/>
    </source>
</evidence>
<evidence type="ECO:0000259" key="8">
    <source>
        <dbReference type="Pfam" id="PF21982"/>
    </source>
</evidence>
<dbReference type="Pfam" id="PF02631">
    <property type="entry name" value="RecX_HTH2"/>
    <property type="match status" value="1"/>
</dbReference>
<dbReference type="Pfam" id="PF21982">
    <property type="entry name" value="RecX_HTH1"/>
    <property type="match status" value="1"/>
</dbReference>
<comment type="subcellular location">
    <subcellularLocation>
        <location evidence="1 5">Cytoplasm</location>
    </subcellularLocation>
</comment>
<dbReference type="PANTHER" id="PTHR33602:SF1">
    <property type="entry name" value="REGULATORY PROTEIN RECX FAMILY PROTEIN"/>
    <property type="match status" value="1"/>
</dbReference>
<comment type="similarity">
    <text evidence="2 5">Belongs to the RecX family.</text>
</comment>
<dbReference type="EMBL" id="CP039852">
    <property type="protein sequence ID" value="QCZ94217.1"/>
    <property type="molecule type" value="Genomic_DNA"/>
</dbReference>
<gene>
    <name evidence="5" type="primary">recX</name>
    <name evidence="9" type="ORF">FBQ74_12390</name>
</gene>
<accession>A0A5B7YEV0</accession>
<dbReference type="Pfam" id="PF21981">
    <property type="entry name" value="RecX_HTH3"/>
    <property type="match status" value="1"/>
</dbReference>
<evidence type="ECO:0000256" key="2">
    <source>
        <dbReference type="ARBA" id="ARBA00009695"/>
    </source>
</evidence>
<dbReference type="GO" id="GO:0005737">
    <property type="term" value="C:cytoplasm"/>
    <property type="evidence" value="ECO:0007669"/>
    <property type="project" value="UniProtKB-SubCell"/>
</dbReference>
<dbReference type="RefSeq" id="WP_139756958.1">
    <property type="nucleotide sequence ID" value="NZ_CP039852.1"/>
</dbReference>
<dbReference type="PANTHER" id="PTHR33602">
    <property type="entry name" value="REGULATORY PROTEIN RECX FAMILY PROTEIN"/>
    <property type="match status" value="1"/>
</dbReference>
<name>A0A5B7YEV0_9ALTE</name>
<dbReference type="InterPro" id="IPR053926">
    <property type="entry name" value="RecX_HTH_1st"/>
</dbReference>
<dbReference type="OrthoDB" id="7066780at2"/>
<feature type="domain" description="RecX third three-helical" evidence="7">
    <location>
        <begin position="103"/>
        <end position="146"/>
    </location>
</feature>
<sequence>MSESNRKIIVDAITRMLARREHSVVEITTKLSQKGYEEAETAPIIEEFREAGIQSDLRFAEAMVRSAVAKGRGPRRLKADLSAHDVEESFIDQAIKEIAPDWFELALRVRIKKFGAAVPEDFKVRQKQMQFLQYRGFVQEQIQYAIRGDNAV</sequence>
<evidence type="ECO:0000256" key="1">
    <source>
        <dbReference type="ARBA" id="ARBA00004496"/>
    </source>
</evidence>